<dbReference type="GO" id="GO:0001682">
    <property type="term" value="P:tRNA 5'-leader removal"/>
    <property type="evidence" value="ECO:0007669"/>
    <property type="project" value="UniProtKB-UniRule"/>
</dbReference>
<evidence type="ECO:0000313" key="9">
    <source>
        <dbReference type="Proteomes" id="UP000034932"/>
    </source>
</evidence>
<evidence type="ECO:0000256" key="1">
    <source>
        <dbReference type="ARBA" id="ARBA00022694"/>
    </source>
</evidence>
<dbReference type="PANTHER" id="PTHR33992:SF1">
    <property type="entry name" value="RIBONUCLEASE P PROTEIN COMPONENT"/>
    <property type="match status" value="1"/>
</dbReference>
<dbReference type="PANTHER" id="PTHR33992">
    <property type="entry name" value="RIBONUCLEASE P PROTEIN COMPONENT"/>
    <property type="match status" value="1"/>
</dbReference>
<dbReference type="InterPro" id="IPR014721">
    <property type="entry name" value="Ribsml_uS5_D2-typ_fold_subgr"/>
</dbReference>
<evidence type="ECO:0000256" key="4">
    <source>
        <dbReference type="ARBA" id="ARBA00022801"/>
    </source>
</evidence>
<evidence type="ECO:0000313" key="8">
    <source>
        <dbReference type="EMBL" id="KKQ93681.1"/>
    </source>
</evidence>
<keyword evidence="2 6" id="KW-0540">Nuclease</keyword>
<dbReference type="Pfam" id="PF00825">
    <property type="entry name" value="Ribonuclease_P"/>
    <property type="match status" value="1"/>
</dbReference>
<dbReference type="SUPFAM" id="SSF54211">
    <property type="entry name" value="Ribosomal protein S5 domain 2-like"/>
    <property type="match status" value="1"/>
</dbReference>
<dbReference type="GO" id="GO:0030677">
    <property type="term" value="C:ribonuclease P complex"/>
    <property type="evidence" value="ECO:0007669"/>
    <property type="project" value="TreeGrafter"/>
</dbReference>
<sequence length="115" mass="13425">MALASDFRIKGSRRIEEVKTKGRIFQSDSFGIAYLDRGDQDFSKFAFVTSKKISKLSVHRNRVSRALSEGVRRNTSRIPRGYDFVFLTKRDITTKSTEDILMEIDKFFFDFKPKE</sequence>
<evidence type="ECO:0000256" key="7">
    <source>
        <dbReference type="NCBIfam" id="TIGR00188"/>
    </source>
</evidence>
<proteinExistence type="inferred from homology"/>
<accession>A0A0G0PWI6</accession>
<organism evidence="8 9">
    <name type="scientific">Candidatus Woesebacteria bacterium GW2011_GWB1_39_10b</name>
    <dbReference type="NCBI Taxonomy" id="1618573"/>
    <lineage>
        <taxon>Bacteria</taxon>
        <taxon>Candidatus Woeseibacteriota</taxon>
    </lineage>
</organism>
<dbReference type="Gene3D" id="3.30.230.10">
    <property type="match status" value="1"/>
</dbReference>
<dbReference type="InterPro" id="IPR020568">
    <property type="entry name" value="Ribosomal_Su5_D2-typ_SF"/>
</dbReference>
<dbReference type="InterPro" id="IPR000100">
    <property type="entry name" value="RNase_P"/>
</dbReference>
<keyword evidence="1 6" id="KW-0819">tRNA processing</keyword>
<name>A0A0G0PWI6_9BACT</name>
<keyword evidence="5 6" id="KW-0694">RNA-binding</keyword>
<protein>
    <recommendedName>
        <fullName evidence="6 7">Ribonuclease P protein component</fullName>
        <shortName evidence="6">RNase P protein</shortName>
        <shortName evidence="6">RNaseP protein</shortName>
        <ecNumber evidence="6 7">3.1.26.5</ecNumber>
    </recommendedName>
    <alternativeName>
        <fullName evidence="6">Protein C5</fullName>
    </alternativeName>
</protein>
<comment type="similarity">
    <text evidence="6">Belongs to the RnpA family.</text>
</comment>
<comment type="subunit">
    <text evidence="6">Consists of a catalytic RNA component (M1 or rnpB) and a protein subunit.</text>
</comment>
<dbReference type="GO" id="GO:0004526">
    <property type="term" value="F:ribonuclease P activity"/>
    <property type="evidence" value="ECO:0007669"/>
    <property type="project" value="UniProtKB-UniRule"/>
</dbReference>
<gene>
    <name evidence="6" type="primary">rnpA</name>
    <name evidence="8" type="ORF">UT19_C0008G0006</name>
</gene>
<dbReference type="GO" id="GO:0000049">
    <property type="term" value="F:tRNA binding"/>
    <property type="evidence" value="ECO:0007669"/>
    <property type="project" value="UniProtKB-UniRule"/>
</dbReference>
<dbReference type="NCBIfam" id="TIGR00188">
    <property type="entry name" value="rnpA"/>
    <property type="match status" value="1"/>
</dbReference>
<dbReference type="EMBL" id="LBVW01000008">
    <property type="protein sequence ID" value="KKQ93681.1"/>
    <property type="molecule type" value="Genomic_DNA"/>
</dbReference>
<comment type="function">
    <text evidence="6">RNaseP catalyzes the removal of the 5'-leader sequence from pre-tRNA to produce the mature 5'-terminus. It can also cleave other RNA substrates such as 4.5S RNA. The protein component plays an auxiliary but essential role in vivo by binding to the 5'-leader sequence and broadening the substrate specificity of the ribozyme.</text>
</comment>
<dbReference type="HAMAP" id="MF_00227">
    <property type="entry name" value="RNase_P"/>
    <property type="match status" value="1"/>
</dbReference>
<evidence type="ECO:0000256" key="6">
    <source>
        <dbReference type="HAMAP-Rule" id="MF_00227"/>
    </source>
</evidence>
<reference evidence="8 9" key="1">
    <citation type="journal article" date="2015" name="Nature">
        <title>rRNA introns, odd ribosomes, and small enigmatic genomes across a large radiation of phyla.</title>
        <authorList>
            <person name="Brown C.T."/>
            <person name="Hug L.A."/>
            <person name="Thomas B.C."/>
            <person name="Sharon I."/>
            <person name="Castelle C.J."/>
            <person name="Singh A."/>
            <person name="Wilkins M.J."/>
            <person name="Williams K.H."/>
            <person name="Banfield J.F."/>
        </authorList>
    </citation>
    <scope>NUCLEOTIDE SEQUENCE [LARGE SCALE GENOMIC DNA]</scope>
</reference>
<dbReference type="Proteomes" id="UP000034932">
    <property type="component" value="Unassembled WGS sequence"/>
</dbReference>
<dbReference type="STRING" id="1618573.UT19_C0008G0006"/>
<keyword evidence="4 6" id="KW-0378">Hydrolase</keyword>
<evidence type="ECO:0000256" key="2">
    <source>
        <dbReference type="ARBA" id="ARBA00022722"/>
    </source>
</evidence>
<comment type="caution">
    <text evidence="8">The sequence shown here is derived from an EMBL/GenBank/DDBJ whole genome shotgun (WGS) entry which is preliminary data.</text>
</comment>
<dbReference type="AlphaFoldDB" id="A0A0G0PWI6"/>
<evidence type="ECO:0000256" key="5">
    <source>
        <dbReference type="ARBA" id="ARBA00022884"/>
    </source>
</evidence>
<dbReference type="GO" id="GO:0042781">
    <property type="term" value="F:3'-tRNA processing endoribonuclease activity"/>
    <property type="evidence" value="ECO:0007669"/>
    <property type="project" value="TreeGrafter"/>
</dbReference>
<dbReference type="EC" id="3.1.26.5" evidence="6 7"/>
<evidence type="ECO:0000256" key="3">
    <source>
        <dbReference type="ARBA" id="ARBA00022759"/>
    </source>
</evidence>
<comment type="catalytic activity">
    <reaction evidence="6">
        <text>Endonucleolytic cleavage of RNA, removing 5'-extranucleotides from tRNA precursor.</text>
        <dbReference type="EC" id="3.1.26.5"/>
    </reaction>
</comment>
<keyword evidence="3 6" id="KW-0255">Endonuclease</keyword>